<feature type="transmembrane region" description="Helical" evidence="1">
    <location>
        <begin position="6"/>
        <end position="25"/>
    </location>
</feature>
<dbReference type="PANTHER" id="PTHR31446">
    <property type="entry name" value="ACID PHOSPHATASE/VANADIUM-DEPENDENT HALOPEROXIDASE-RELATED PROTEIN"/>
    <property type="match status" value="1"/>
</dbReference>
<protein>
    <recommendedName>
        <fullName evidence="4">Divergent PAP2 family protein</fullName>
    </recommendedName>
</protein>
<dbReference type="KEGG" id="glt:GlitD10_1914"/>
<evidence type="ECO:0008006" key="4">
    <source>
        <dbReference type="Google" id="ProtNLM"/>
    </source>
</evidence>
<accession>A0A1J0AE96</accession>
<dbReference type="OrthoDB" id="9792681at2"/>
<dbReference type="InterPro" id="IPR036938">
    <property type="entry name" value="PAP2/HPO_sf"/>
</dbReference>
<evidence type="ECO:0000313" key="3">
    <source>
        <dbReference type="Proteomes" id="UP000180235"/>
    </source>
</evidence>
<dbReference type="AlphaFoldDB" id="A0A1J0AE96"/>
<proteinExistence type="predicted"/>
<feature type="transmembrane region" description="Helical" evidence="1">
    <location>
        <begin position="46"/>
        <end position="64"/>
    </location>
</feature>
<dbReference type="InterPro" id="IPR003832">
    <property type="entry name" value="DUF212"/>
</dbReference>
<keyword evidence="1" id="KW-0472">Membrane</keyword>
<reference evidence="2 3" key="1">
    <citation type="submission" date="2016-10" db="EMBL/GenBank/DDBJ databases">
        <title>Description of Gloeomargarita lithophora gen. nov., sp. nov., a thylakoid-bearing basal-branching cyanobacterium with intracellular carbonates, and proposal for Gloeomargaritales ord. nov.</title>
        <authorList>
            <person name="Moreira D."/>
            <person name="Tavera R."/>
            <person name="Benzerara K."/>
            <person name="Skouri-Panet F."/>
            <person name="Couradeau E."/>
            <person name="Gerard E."/>
            <person name="Loussert C."/>
            <person name="Novelo E."/>
            <person name="Zivanovic Y."/>
            <person name="Lopez-Garcia P."/>
        </authorList>
    </citation>
    <scope>NUCLEOTIDE SEQUENCE [LARGE SCALE GENOMIC DNA]</scope>
    <source>
        <strain evidence="2 3">D10</strain>
    </source>
</reference>
<dbReference type="SUPFAM" id="SSF48317">
    <property type="entry name" value="Acid phosphatase/Vanadium-dependent haloperoxidase"/>
    <property type="match status" value="1"/>
</dbReference>
<dbReference type="Pfam" id="PF02681">
    <property type="entry name" value="DUF212"/>
    <property type="match status" value="1"/>
</dbReference>
<feature type="transmembrane region" description="Helical" evidence="1">
    <location>
        <begin position="129"/>
        <end position="147"/>
    </location>
</feature>
<keyword evidence="1" id="KW-0812">Transmembrane</keyword>
<sequence>MATWNGVLLIALLACGAAQVAKVLVSLVRDQQWHPKVLVQSGGMPSSHAALVAALAVAVGQAWGWNGPEFAIAVVVALIVMYDASGVRLAASRHARLLNQMVDTLRREHAEFQDHNPLHELLGHTPAQVLVGGLLGATVALLVTPWLPV</sequence>
<dbReference type="EMBL" id="CP017675">
    <property type="protein sequence ID" value="APB34240.1"/>
    <property type="molecule type" value="Genomic_DNA"/>
</dbReference>
<evidence type="ECO:0000313" key="2">
    <source>
        <dbReference type="EMBL" id="APB34240.1"/>
    </source>
</evidence>
<gene>
    <name evidence="2" type="ORF">GlitD10_1914</name>
</gene>
<evidence type="ECO:0000256" key="1">
    <source>
        <dbReference type="SAM" id="Phobius"/>
    </source>
</evidence>
<dbReference type="Proteomes" id="UP000180235">
    <property type="component" value="Chromosome"/>
</dbReference>
<dbReference type="STRING" id="1188229.GlitD10_1914"/>
<dbReference type="RefSeq" id="WP_071454714.1">
    <property type="nucleotide sequence ID" value="NZ_CP017675.1"/>
</dbReference>
<keyword evidence="3" id="KW-1185">Reference proteome</keyword>
<dbReference type="PANTHER" id="PTHR31446:SF29">
    <property type="entry name" value="ACID PHOSPHATASE_VANADIUM-DEPENDENT HALOPEROXIDASE-RELATED PROTEIN"/>
    <property type="match status" value="1"/>
</dbReference>
<keyword evidence="1" id="KW-1133">Transmembrane helix</keyword>
<feature type="transmembrane region" description="Helical" evidence="1">
    <location>
        <begin position="70"/>
        <end position="91"/>
    </location>
</feature>
<organism evidence="2 3">
    <name type="scientific">Gloeomargarita lithophora Alchichica-D10</name>
    <dbReference type="NCBI Taxonomy" id="1188229"/>
    <lineage>
        <taxon>Bacteria</taxon>
        <taxon>Bacillati</taxon>
        <taxon>Cyanobacteriota</taxon>
        <taxon>Cyanophyceae</taxon>
        <taxon>Gloeomargaritales</taxon>
        <taxon>Gloeomargaritaceae</taxon>
        <taxon>Gloeomargarita</taxon>
    </lineage>
</organism>
<name>A0A1J0AE96_9CYAN</name>